<evidence type="ECO:0000256" key="2">
    <source>
        <dbReference type="ARBA" id="ARBA00022723"/>
    </source>
</evidence>
<evidence type="ECO:0000256" key="1">
    <source>
        <dbReference type="ARBA" id="ARBA00022596"/>
    </source>
</evidence>
<proteinExistence type="predicted"/>
<organism evidence="4 5">
    <name type="scientific">Clostridium vincentii</name>
    <dbReference type="NCBI Taxonomy" id="52704"/>
    <lineage>
        <taxon>Bacteria</taxon>
        <taxon>Bacillati</taxon>
        <taxon>Bacillota</taxon>
        <taxon>Clostridia</taxon>
        <taxon>Eubacteriales</taxon>
        <taxon>Clostridiaceae</taxon>
        <taxon>Clostridium</taxon>
    </lineage>
</organism>
<evidence type="ECO:0000313" key="4">
    <source>
        <dbReference type="EMBL" id="PRR81529.1"/>
    </source>
</evidence>
<dbReference type="Pfam" id="PF01155">
    <property type="entry name" value="HypA"/>
    <property type="match status" value="1"/>
</dbReference>
<accession>A0A2T0BCB0</accession>
<name>A0A2T0BCB0_9CLOT</name>
<keyword evidence="3" id="KW-0862">Zinc</keyword>
<sequence length="83" mass="9385">MTVVHEASIASEIYDIVKENIKNYKIKWVTLIIINVGNFNGINEESLKFAFRAISKGSKCENAKIIMVPVQGFELLVERIEGE</sequence>
<dbReference type="GO" id="GO:0008270">
    <property type="term" value="F:zinc ion binding"/>
    <property type="evidence" value="ECO:0007669"/>
    <property type="project" value="TreeGrafter"/>
</dbReference>
<reference evidence="4 5" key="1">
    <citation type="submission" date="2018-03" db="EMBL/GenBank/DDBJ databases">
        <title>Genome sequence of Clostridium vincentii DSM 10228.</title>
        <authorList>
            <person name="Poehlein A."/>
            <person name="Daniel R."/>
        </authorList>
    </citation>
    <scope>NUCLEOTIDE SEQUENCE [LARGE SCALE GENOMIC DNA]</scope>
    <source>
        <strain evidence="4 5">DSM 10228</strain>
    </source>
</reference>
<dbReference type="PANTHER" id="PTHR34535:SF3">
    <property type="entry name" value="HYDROGENASE MATURATION FACTOR HYPA"/>
    <property type="match status" value="1"/>
</dbReference>
<dbReference type="PANTHER" id="PTHR34535">
    <property type="entry name" value="HYDROGENASE MATURATION FACTOR HYPA"/>
    <property type="match status" value="1"/>
</dbReference>
<keyword evidence="5" id="KW-1185">Reference proteome</keyword>
<evidence type="ECO:0000256" key="3">
    <source>
        <dbReference type="ARBA" id="ARBA00022833"/>
    </source>
</evidence>
<dbReference type="RefSeq" id="WP_242980685.1">
    <property type="nucleotide sequence ID" value="NZ_PVXQ01000028.1"/>
</dbReference>
<keyword evidence="2" id="KW-0479">Metal-binding</keyword>
<dbReference type="EMBL" id="PVXQ01000028">
    <property type="protein sequence ID" value="PRR81529.1"/>
    <property type="molecule type" value="Genomic_DNA"/>
</dbReference>
<dbReference type="Proteomes" id="UP000239471">
    <property type="component" value="Unassembled WGS sequence"/>
</dbReference>
<keyword evidence="1" id="KW-0533">Nickel</keyword>
<dbReference type="InterPro" id="IPR000688">
    <property type="entry name" value="HypA/HybF"/>
</dbReference>
<comment type="caution">
    <text evidence="4">The sequence shown here is derived from an EMBL/GenBank/DDBJ whole genome shotgun (WGS) entry which is preliminary data.</text>
</comment>
<dbReference type="GO" id="GO:0051604">
    <property type="term" value="P:protein maturation"/>
    <property type="evidence" value="ECO:0007669"/>
    <property type="project" value="InterPro"/>
</dbReference>
<dbReference type="Gene3D" id="3.30.2320.50">
    <property type="match status" value="1"/>
</dbReference>
<dbReference type="AlphaFoldDB" id="A0A2T0BCB0"/>
<dbReference type="GO" id="GO:0016151">
    <property type="term" value="F:nickel cation binding"/>
    <property type="evidence" value="ECO:0007669"/>
    <property type="project" value="InterPro"/>
</dbReference>
<protein>
    <submittedName>
        <fullName evidence="4">Hydrogenase nickel incorporation protein</fullName>
    </submittedName>
</protein>
<gene>
    <name evidence="4" type="ORF">CLVI_24580</name>
</gene>
<evidence type="ECO:0000313" key="5">
    <source>
        <dbReference type="Proteomes" id="UP000239471"/>
    </source>
</evidence>